<reference evidence="2" key="2">
    <citation type="submission" date="2019-10" db="EMBL/GenBank/DDBJ databases">
        <title>Conservation and host-specific expression of non-tandemly repeated heterogenous ribosome RNA gene in arbuscular mycorrhizal fungi.</title>
        <authorList>
            <person name="Maeda T."/>
            <person name="Kobayashi Y."/>
            <person name="Nakagawa T."/>
            <person name="Ezawa T."/>
            <person name="Yamaguchi K."/>
            <person name="Bino T."/>
            <person name="Nishimoto Y."/>
            <person name="Shigenobu S."/>
            <person name="Kawaguchi M."/>
        </authorList>
    </citation>
    <scope>NUCLEOTIDE SEQUENCE</scope>
    <source>
        <strain evidence="2">HR1</strain>
    </source>
</reference>
<evidence type="ECO:0008006" key="4">
    <source>
        <dbReference type="Google" id="ProtNLM"/>
    </source>
</evidence>
<evidence type="ECO:0000313" key="3">
    <source>
        <dbReference type="Proteomes" id="UP000247702"/>
    </source>
</evidence>
<dbReference type="Proteomes" id="UP000615446">
    <property type="component" value="Unassembled WGS sequence"/>
</dbReference>
<dbReference type="EMBL" id="BLAL01000357">
    <property type="protein sequence ID" value="GET04897.1"/>
    <property type="molecule type" value="Genomic_DNA"/>
</dbReference>
<protein>
    <recommendedName>
        <fullName evidence="4">F-box domain-containing protein</fullName>
    </recommendedName>
</protein>
<reference evidence="1 3" key="1">
    <citation type="submission" date="2017-11" db="EMBL/GenBank/DDBJ databases">
        <title>The genome of Rhizophagus clarus HR1 reveals common genetic basis of auxotrophy among arbuscular mycorrhizal fungi.</title>
        <authorList>
            <person name="Kobayashi Y."/>
        </authorList>
    </citation>
    <scope>NUCLEOTIDE SEQUENCE [LARGE SCALE GENOMIC DNA]</scope>
    <source>
        <strain evidence="1 3">HR1</strain>
    </source>
</reference>
<dbReference type="AlphaFoldDB" id="A0A2Z6R3S4"/>
<proteinExistence type="predicted"/>
<dbReference type="Proteomes" id="UP000247702">
    <property type="component" value="Unassembled WGS sequence"/>
</dbReference>
<gene>
    <name evidence="2" type="ORF">RCL2_003118900</name>
    <name evidence="1" type="ORF">RclHR1_01390016</name>
</gene>
<evidence type="ECO:0000313" key="2">
    <source>
        <dbReference type="EMBL" id="GET04897.1"/>
    </source>
</evidence>
<dbReference type="EMBL" id="BEXD01000435">
    <property type="protein sequence ID" value="GBB87426.1"/>
    <property type="molecule type" value="Genomic_DNA"/>
</dbReference>
<sequence length="488" mass="57456">MSRLNEDILFLIFGELQNDSRSLFSCLMINKLWCETAIPILWRNPWCYSGIDYNNKDYLFKIIAYYLSDDVKESLKSQGIQLPLISHQSLLFDYLSFCKSINVNVINSIAFIGSFIACDQFLLQQEFYSLFMRKCSELKYLDMKSIKHQIFHFPEAKLRFETLCELKCDTSVDSSYFYGLAYISQYIQRITIDNCIDKEANLGIVKLIEAQKNLKYFELKDYFYGDSFIIDPYKEIFLALEKKADIINHLKLYITHDGCTLQKVLPKFHKLKTLIINDFSYFNEQQLKMSIYRDLEIFKTNHYNLKAITTIINNSGARLKKILINICDDSDNENFNEDSLILIRRIHENCPLIEGLCIVFSSSKNHFVELEKLLKVCRNLKSLLLDIVDLDYEIEGKFLENGEELLKTLIRSAPTNLREIGFFYDISFSLKVLEEFLQKWKGHAISIFTNDLIYENEDYLKVIDKYKNNGVIRDFKYVSLMHILNRNL</sequence>
<dbReference type="OrthoDB" id="2368966at2759"/>
<evidence type="ECO:0000313" key="1">
    <source>
        <dbReference type="EMBL" id="GBB87426.1"/>
    </source>
</evidence>
<organism evidence="1 3">
    <name type="scientific">Rhizophagus clarus</name>
    <dbReference type="NCBI Taxonomy" id="94130"/>
    <lineage>
        <taxon>Eukaryota</taxon>
        <taxon>Fungi</taxon>
        <taxon>Fungi incertae sedis</taxon>
        <taxon>Mucoromycota</taxon>
        <taxon>Glomeromycotina</taxon>
        <taxon>Glomeromycetes</taxon>
        <taxon>Glomerales</taxon>
        <taxon>Glomeraceae</taxon>
        <taxon>Rhizophagus</taxon>
    </lineage>
</organism>
<comment type="caution">
    <text evidence="1">The sequence shown here is derived from an EMBL/GenBank/DDBJ whole genome shotgun (WGS) entry which is preliminary data.</text>
</comment>
<name>A0A2Z6R3S4_9GLOM</name>
<keyword evidence="3" id="KW-1185">Reference proteome</keyword>
<dbReference type="InterPro" id="IPR032675">
    <property type="entry name" value="LRR_dom_sf"/>
</dbReference>
<dbReference type="Gene3D" id="3.80.10.10">
    <property type="entry name" value="Ribonuclease Inhibitor"/>
    <property type="match status" value="1"/>
</dbReference>
<accession>A0A2Z6R3S4</accession>